<keyword evidence="5 6" id="KW-0472">Membrane</keyword>
<sequence>MATDVHGGSDRTPRTPSPIVNGAMPLLGAMVFMVSLGYGAGLPLIRPYLLRYLGAVPASTVAWHVGMLGSVYLFALFLFAPLWGRLSDRHGRVLVLLIGFAAFLIGSVAMALAPSLKVVYGARVLAGAGAAAIVPTAQAYIADFSTTVDRSRRFVLLGSASFIGFLAGPAFGTWLAGPVMGVTVGQMGGMLNWPAMVVALAGLPLLLLAPWCLGSNRVVALPIAVQPGASRKRFLHSSMLLALLSSFAVGTFEVGFNLFGSQTLGLTTAAMAAMFITCSLAMLAAQSLLLFASVRNRIDQHWMAAAFAGSAFALAFTSLVPDAGSLGLMIAVVATAAGLIGPVLSYELLERQSAAPGTLLGQQAAAGNLGQALGSMGAGSLFTLAPMAPFWTAALVLLVGAALSLVWWGPARVGEIAARKLPNTDTDAKRPTVSQ</sequence>
<feature type="domain" description="Major facilitator superfamily (MFS) profile" evidence="7">
    <location>
        <begin position="23"/>
        <end position="412"/>
    </location>
</feature>
<keyword evidence="2" id="KW-0813">Transport</keyword>
<feature type="transmembrane region" description="Helical" evidence="6">
    <location>
        <begin position="61"/>
        <end position="82"/>
    </location>
</feature>
<feature type="transmembrane region" description="Helical" evidence="6">
    <location>
        <begin position="94"/>
        <end position="114"/>
    </location>
</feature>
<keyword evidence="4 6" id="KW-1133">Transmembrane helix</keyword>
<comment type="caution">
    <text evidence="8">The sequence shown here is derived from an EMBL/GenBank/DDBJ whole genome shotgun (WGS) entry which is preliminary data.</text>
</comment>
<dbReference type="PROSITE" id="PS50850">
    <property type="entry name" value="MFS"/>
    <property type="match status" value="1"/>
</dbReference>
<feature type="transmembrane region" description="Helical" evidence="6">
    <location>
        <begin position="264"/>
        <end position="290"/>
    </location>
</feature>
<reference evidence="9" key="1">
    <citation type="journal article" date="2019" name="Int. J. Syst. Evol. Microbiol.">
        <title>The Global Catalogue of Microorganisms (GCM) 10K type strain sequencing project: providing services to taxonomists for standard genome sequencing and annotation.</title>
        <authorList>
            <consortium name="The Broad Institute Genomics Platform"/>
            <consortium name="The Broad Institute Genome Sequencing Center for Infectious Disease"/>
            <person name="Wu L."/>
            <person name="Ma J."/>
        </authorList>
    </citation>
    <scope>NUCLEOTIDE SEQUENCE [LARGE SCALE GENOMIC DNA]</scope>
    <source>
        <strain evidence="9">CCUG 39402</strain>
    </source>
</reference>
<evidence type="ECO:0000256" key="2">
    <source>
        <dbReference type="ARBA" id="ARBA00022448"/>
    </source>
</evidence>
<dbReference type="InterPro" id="IPR001958">
    <property type="entry name" value="Tet-R_TetA/multi-R_MdtG-like"/>
</dbReference>
<dbReference type="InterPro" id="IPR011701">
    <property type="entry name" value="MFS"/>
</dbReference>
<dbReference type="PRINTS" id="PR01035">
    <property type="entry name" value="TCRTETA"/>
</dbReference>
<evidence type="ECO:0000256" key="3">
    <source>
        <dbReference type="ARBA" id="ARBA00022692"/>
    </source>
</evidence>
<accession>A0ABW1TXY0</accession>
<protein>
    <submittedName>
        <fullName evidence="8">MFS transporter</fullName>
    </submittedName>
</protein>
<feature type="transmembrane region" description="Helical" evidence="6">
    <location>
        <begin position="120"/>
        <end position="142"/>
    </location>
</feature>
<gene>
    <name evidence="8" type="ORF">ACFQND_12965</name>
</gene>
<evidence type="ECO:0000256" key="1">
    <source>
        <dbReference type="ARBA" id="ARBA00004141"/>
    </source>
</evidence>
<dbReference type="InterPro" id="IPR020846">
    <property type="entry name" value="MFS_dom"/>
</dbReference>
<keyword evidence="9" id="KW-1185">Reference proteome</keyword>
<feature type="transmembrane region" description="Helical" evidence="6">
    <location>
        <begin position="326"/>
        <end position="344"/>
    </location>
</feature>
<feature type="transmembrane region" description="Helical" evidence="6">
    <location>
        <begin position="19"/>
        <end position="41"/>
    </location>
</feature>
<evidence type="ECO:0000256" key="4">
    <source>
        <dbReference type="ARBA" id="ARBA00022989"/>
    </source>
</evidence>
<dbReference type="SUPFAM" id="SSF103473">
    <property type="entry name" value="MFS general substrate transporter"/>
    <property type="match status" value="1"/>
</dbReference>
<dbReference type="Proteomes" id="UP001596270">
    <property type="component" value="Unassembled WGS sequence"/>
</dbReference>
<dbReference type="InterPro" id="IPR036259">
    <property type="entry name" value="MFS_trans_sf"/>
</dbReference>
<feature type="transmembrane region" description="Helical" evidence="6">
    <location>
        <begin position="195"/>
        <end position="213"/>
    </location>
</feature>
<keyword evidence="3 6" id="KW-0812">Transmembrane</keyword>
<evidence type="ECO:0000256" key="5">
    <source>
        <dbReference type="ARBA" id="ARBA00023136"/>
    </source>
</evidence>
<dbReference type="RefSeq" id="WP_377413780.1">
    <property type="nucleotide sequence ID" value="NZ_JBHSRS010000069.1"/>
</dbReference>
<feature type="transmembrane region" description="Helical" evidence="6">
    <location>
        <begin position="234"/>
        <end position="252"/>
    </location>
</feature>
<dbReference type="PANTHER" id="PTHR23504:SF15">
    <property type="entry name" value="MAJOR FACILITATOR SUPERFAMILY (MFS) PROFILE DOMAIN-CONTAINING PROTEIN"/>
    <property type="match status" value="1"/>
</dbReference>
<proteinExistence type="predicted"/>
<evidence type="ECO:0000259" key="7">
    <source>
        <dbReference type="PROSITE" id="PS50850"/>
    </source>
</evidence>
<comment type="subcellular location">
    <subcellularLocation>
        <location evidence="1">Membrane</location>
        <topology evidence="1">Multi-pass membrane protein</topology>
    </subcellularLocation>
</comment>
<evidence type="ECO:0000256" key="6">
    <source>
        <dbReference type="SAM" id="Phobius"/>
    </source>
</evidence>
<dbReference type="PANTHER" id="PTHR23504">
    <property type="entry name" value="MAJOR FACILITATOR SUPERFAMILY DOMAIN-CONTAINING PROTEIN 10"/>
    <property type="match status" value="1"/>
</dbReference>
<name>A0ABW1TXY0_9BURK</name>
<dbReference type="EMBL" id="JBHSRS010000069">
    <property type="protein sequence ID" value="MFC6282138.1"/>
    <property type="molecule type" value="Genomic_DNA"/>
</dbReference>
<feature type="transmembrane region" description="Helical" evidence="6">
    <location>
        <begin position="390"/>
        <end position="410"/>
    </location>
</feature>
<organism evidence="8 9">
    <name type="scientific">Polaromonas aquatica</name>
    <dbReference type="NCBI Taxonomy" id="332657"/>
    <lineage>
        <taxon>Bacteria</taxon>
        <taxon>Pseudomonadati</taxon>
        <taxon>Pseudomonadota</taxon>
        <taxon>Betaproteobacteria</taxon>
        <taxon>Burkholderiales</taxon>
        <taxon>Comamonadaceae</taxon>
        <taxon>Polaromonas</taxon>
    </lineage>
</organism>
<feature type="transmembrane region" description="Helical" evidence="6">
    <location>
        <begin position="154"/>
        <end position="175"/>
    </location>
</feature>
<evidence type="ECO:0000313" key="8">
    <source>
        <dbReference type="EMBL" id="MFC6282138.1"/>
    </source>
</evidence>
<evidence type="ECO:0000313" key="9">
    <source>
        <dbReference type="Proteomes" id="UP001596270"/>
    </source>
</evidence>
<dbReference type="Pfam" id="PF07690">
    <property type="entry name" value="MFS_1"/>
    <property type="match status" value="1"/>
</dbReference>
<dbReference type="Gene3D" id="1.20.1250.20">
    <property type="entry name" value="MFS general substrate transporter like domains"/>
    <property type="match status" value="1"/>
</dbReference>